<evidence type="ECO:0000313" key="1">
    <source>
        <dbReference type="EMBL" id="RVW39689.1"/>
    </source>
</evidence>
<dbReference type="AlphaFoldDB" id="A0A438DW43"/>
<evidence type="ECO:0000313" key="2">
    <source>
        <dbReference type="Proteomes" id="UP000288805"/>
    </source>
</evidence>
<name>A0A438DW43_VITVI</name>
<comment type="caution">
    <text evidence="1">The sequence shown here is derived from an EMBL/GenBank/DDBJ whole genome shotgun (WGS) entry which is preliminary data.</text>
</comment>
<gene>
    <name evidence="1" type="ORF">CK203_086001</name>
</gene>
<accession>A0A438DW43</accession>
<proteinExistence type="predicted"/>
<reference evidence="1 2" key="1">
    <citation type="journal article" date="2018" name="PLoS Genet.">
        <title>Population sequencing reveals clonal diversity and ancestral inbreeding in the grapevine cultivar Chardonnay.</title>
        <authorList>
            <person name="Roach M.J."/>
            <person name="Johnson D.L."/>
            <person name="Bohlmann J."/>
            <person name="van Vuuren H.J."/>
            <person name="Jones S.J."/>
            <person name="Pretorius I.S."/>
            <person name="Schmidt S.A."/>
            <person name="Borneman A.R."/>
        </authorList>
    </citation>
    <scope>NUCLEOTIDE SEQUENCE [LARGE SCALE GENOMIC DNA]</scope>
    <source>
        <strain evidence="2">cv. Chardonnay</strain>
        <tissue evidence="1">Leaf</tissue>
    </source>
</reference>
<dbReference type="EMBL" id="QGNW01001474">
    <property type="protein sequence ID" value="RVW39689.1"/>
    <property type="molecule type" value="Genomic_DNA"/>
</dbReference>
<organism evidence="1 2">
    <name type="scientific">Vitis vinifera</name>
    <name type="common">Grape</name>
    <dbReference type="NCBI Taxonomy" id="29760"/>
    <lineage>
        <taxon>Eukaryota</taxon>
        <taxon>Viridiplantae</taxon>
        <taxon>Streptophyta</taxon>
        <taxon>Embryophyta</taxon>
        <taxon>Tracheophyta</taxon>
        <taxon>Spermatophyta</taxon>
        <taxon>Magnoliopsida</taxon>
        <taxon>eudicotyledons</taxon>
        <taxon>Gunneridae</taxon>
        <taxon>Pentapetalae</taxon>
        <taxon>rosids</taxon>
        <taxon>Vitales</taxon>
        <taxon>Vitaceae</taxon>
        <taxon>Viteae</taxon>
        <taxon>Vitis</taxon>
    </lineage>
</organism>
<protein>
    <submittedName>
        <fullName evidence="1">Uncharacterized protein</fullName>
    </submittedName>
</protein>
<dbReference type="OrthoDB" id="1923159at2759"/>
<sequence length="149" mass="16919">MFSSTNDAYGFPPMVLEQYEAGNPSWFVQLAAHQFRDGYISNSHWGGWNEVNSIGDLAMSELLKNQRLGVKKFVPGYRDLKFQISNFGNQYNRGFGMAPVCSFKDNGYSDRCSPHVPIRWPDYSGHCLWLVSALNACLLHVDYVSSFYA</sequence>
<dbReference type="Proteomes" id="UP000288805">
    <property type="component" value="Unassembled WGS sequence"/>
</dbReference>